<evidence type="ECO:0000313" key="2">
    <source>
        <dbReference type="EMBL" id="QJY51168.1"/>
    </source>
</evidence>
<evidence type="ECO:0000256" key="1">
    <source>
        <dbReference type="SAM" id="Phobius"/>
    </source>
</evidence>
<keyword evidence="1" id="KW-0472">Membrane</keyword>
<feature type="transmembrane region" description="Helical" evidence="1">
    <location>
        <begin position="38"/>
        <end position="56"/>
    </location>
</feature>
<dbReference type="EMBL" id="CP053565">
    <property type="protein sequence ID" value="QJY51168.1"/>
    <property type="molecule type" value="Genomic_DNA"/>
</dbReference>
<dbReference type="AlphaFoldDB" id="A0A6M6JTI2"/>
<protein>
    <submittedName>
        <fullName evidence="2">Uncharacterized protein</fullName>
    </submittedName>
</protein>
<geneLocation type="plasmid" evidence="2 3">
    <name>unnamed1</name>
</geneLocation>
<organism evidence="2 3">
    <name type="scientific">Pseudonocardia broussonetiae</name>
    <dbReference type="NCBI Taxonomy" id="2736640"/>
    <lineage>
        <taxon>Bacteria</taxon>
        <taxon>Bacillati</taxon>
        <taxon>Actinomycetota</taxon>
        <taxon>Actinomycetes</taxon>
        <taxon>Pseudonocardiales</taxon>
        <taxon>Pseudonocardiaceae</taxon>
        <taxon>Pseudonocardia</taxon>
    </lineage>
</organism>
<gene>
    <name evidence="2" type="ORF">HOP40_34880</name>
</gene>
<sequence>MTTRGSAPDTVTACWSGAVVALLGAGWCVVQAAPVELAGALAVGAALGVLGAALATRRRRLRGYRR</sequence>
<keyword evidence="3" id="KW-1185">Reference proteome</keyword>
<dbReference type="KEGG" id="pbro:HOP40_34880"/>
<feature type="transmembrane region" description="Helical" evidence="1">
    <location>
        <begin position="12"/>
        <end position="32"/>
    </location>
</feature>
<accession>A0A6M6JTI2</accession>
<name>A0A6M6JTI2_9PSEU</name>
<proteinExistence type="predicted"/>
<keyword evidence="1" id="KW-1133">Transmembrane helix</keyword>
<dbReference type="Proteomes" id="UP000505377">
    <property type="component" value="Plasmid unnamed1"/>
</dbReference>
<keyword evidence="1" id="KW-0812">Transmembrane</keyword>
<dbReference type="RefSeq" id="WP_172169971.1">
    <property type="nucleotide sequence ID" value="NZ_CP053565.1"/>
</dbReference>
<reference evidence="2 3" key="1">
    <citation type="submission" date="2020-05" db="EMBL/GenBank/DDBJ databases">
        <authorList>
            <person name="Mo P."/>
        </authorList>
    </citation>
    <scope>NUCLEOTIDE SEQUENCE [LARGE SCALE GENOMIC DNA]</scope>
    <source>
        <strain evidence="2 3">Gen01</strain>
        <plasmid evidence="2 3">unnamed1</plasmid>
    </source>
</reference>
<keyword evidence="2" id="KW-0614">Plasmid</keyword>
<evidence type="ECO:0000313" key="3">
    <source>
        <dbReference type="Proteomes" id="UP000505377"/>
    </source>
</evidence>